<evidence type="ECO:0000313" key="3">
    <source>
        <dbReference type="Proteomes" id="UP000823896"/>
    </source>
</evidence>
<dbReference type="EMBL" id="DWWM01000055">
    <property type="protein sequence ID" value="HJC37137.1"/>
    <property type="molecule type" value="Genomic_DNA"/>
</dbReference>
<dbReference type="GO" id="GO:0016746">
    <property type="term" value="F:acyltransferase activity"/>
    <property type="evidence" value="ECO:0007669"/>
    <property type="project" value="InterPro"/>
</dbReference>
<protein>
    <submittedName>
        <fullName evidence="2">Stage V sporulation protein AD</fullName>
    </submittedName>
</protein>
<dbReference type="Pfam" id="PF07451">
    <property type="entry name" value="SpoVAD"/>
    <property type="match status" value="1"/>
</dbReference>
<reference evidence="2" key="1">
    <citation type="journal article" date="2021" name="PeerJ">
        <title>Extensive microbial diversity within the chicken gut microbiome revealed by metagenomics and culture.</title>
        <authorList>
            <person name="Gilroy R."/>
            <person name="Ravi A."/>
            <person name="Getino M."/>
            <person name="Pursley I."/>
            <person name="Horton D.L."/>
            <person name="Alikhan N.F."/>
            <person name="Baker D."/>
            <person name="Gharbi K."/>
            <person name="Hall N."/>
            <person name="Watson M."/>
            <person name="Adriaenssens E.M."/>
            <person name="Foster-Nyarko E."/>
            <person name="Jarju S."/>
            <person name="Secka A."/>
            <person name="Antonio M."/>
            <person name="Oren A."/>
            <person name="Chaudhuri R.R."/>
            <person name="La Ragione R."/>
            <person name="Hildebrand F."/>
            <person name="Pallen M.J."/>
        </authorList>
    </citation>
    <scope>NUCLEOTIDE SEQUENCE</scope>
    <source>
        <strain evidence="2">CHK187-11901</strain>
    </source>
</reference>
<dbReference type="SUPFAM" id="SSF53901">
    <property type="entry name" value="Thiolase-like"/>
    <property type="match status" value="1"/>
</dbReference>
<evidence type="ECO:0000256" key="1">
    <source>
        <dbReference type="SAM" id="Phobius"/>
    </source>
</evidence>
<keyword evidence="1" id="KW-0812">Transmembrane</keyword>
<proteinExistence type="predicted"/>
<dbReference type="InterPro" id="IPR038369">
    <property type="entry name" value="SpoVAD_sf"/>
</dbReference>
<gene>
    <name evidence="2" type="ORF">H9702_08445</name>
</gene>
<reference evidence="2" key="2">
    <citation type="submission" date="2021-04" db="EMBL/GenBank/DDBJ databases">
        <authorList>
            <person name="Gilroy R."/>
        </authorList>
    </citation>
    <scope>NUCLEOTIDE SEQUENCE</scope>
    <source>
        <strain evidence="2">CHK187-11901</strain>
    </source>
</reference>
<dbReference type="InterPro" id="IPR010894">
    <property type="entry name" value="SpoVAD"/>
</dbReference>
<dbReference type="Proteomes" id="UP000823896">
    <property type="component" value="Unassembled WGS sequence"/>
</dbReference>
<feature type="transmembrane region" description="Helical" evidence="1">
    <location>
        <begin position="98"/>
        <end position="118"/>
    </location>
</feature>
<keyword evidence="1" id="KW-0472">Membrane</keyword>
<comment type="caution">
    <text evidence="2">The sequence shown here is derived from an EMBL/GenBank/DDBJ whole genome shotgun (WGS) entry which is preliminary data.</text>
</comment>
<dbReference type="InterPro" id="IPR016039">
    <property type="entry name" value="Thiolase-like"/>
</dbReference>
<keyword evidence="1" id="KW-1133">Transmembrane helix</keyword>
<evidence type="ECO:0000313" key="2">
    <source>
        <dbReference type="EMBL" id="HJC37137.1"/>
    </source>
</evidence>
<organism evidence="2 3">
    <name type="scientific">Candidatus Merdibacter merdavium</name>
    <dbReference type="NCBI Taxonomy" id="2838692"/>
    <lineage>
        <taxon>Bacteria</taxon>
        <taxon>Bacillati</taxon>
        <taxon>Bacillota</taxon>
        <taxon>Erysipelotrichia</taxon>
        <taxon>Erysipelotrichales</taxon>
        <taxon>Erysipelotrichaceae</taxon>
        <taxon>Merdibacter</taxon>
    </lineage>
</organism>
<dbReference type="Gene3D" id="3.40.47.40">
    <property type="entry name" value="Stage V sporulation protein AD"/>
    <property type="match status" value="1"/>
</dbReference>
<sequence>MKTWQFDDVYVQSSACSGGPLEGEGPCAKGFDYIARDLHDGEGSFEKAEISLLRHACDRALRKGGFRCSDIDVCIGGDLMNQLLTTHYFARDMHVPLLGAYAACATSSLVIGLASLFVQQRLADHALAFVSSHNAAAERQFRFPNEYGVQKKATTTTTVSGAGSMVLGRMPRSIAVKAFTLGRIVDWHHKDASDMGIAMAPAVYDTLQAHLRQTNTTIDAYDWILSGDLSKAGFAFFCDLLAQEGIDTKGRFNDCGLMIYDIEKQPVFCGGSGCACSMCVSIAEVFRQLREGKKRRVLILASGALLSMMAIYQKDSVPCIAHAIEYQRRDDACSF</sequence>
<name>A0A9D2SVY5_9FIRM</name>
<dbReference type="AlphaFoldDB" id="A0A9D2SVY5"/>
<accession>A0A9D2SVY5</accession>